<protein>
    <recommendedName>
        <fullName evidence="1">DUF4143 domain-containing protein</fullName>
    </recommendedName>
</protein>
<dbReference type="PANTHER" id="PTHR33295">
    <property type="entry name" value="ATPASE"/>
    <property type="match status" value="1"/>
</dbReference>
<evidence type="ECO:0000313" key="3">
    <source>
        <dbReference type="Proteomes" id="UP000050360"/>
    </source>
</evidence>
<dbReference type="Pfam" id="PF13635">
    <property type="entry name" value="DUF4143"/>
    <property type="match status" value="1"/>
</dbReference>
<dbReference type="PANTHER" id="PTHR33295:SF19">
    <property type="entry name" value="ARCHAEAL ATPASE"/>
    <property type="match status" value="1"/>
</dbReference>
<organism evidence="2 3">
    <name type="scientific">Candidatus Methanoperedens nitratireducens</name>
    <dbReference type="NCBI Taxonomy" id="1392998"/>
    <lineage>
        <taxon>Archaea</taxon>
        <taxon>Methanobacteriati</taxon>
        <taxon>Methanobacteriota</taxon>
        <taxon>Stenosarchaea group</taxon>
        <taxon>Methanomicrobia</taxon>
        <taxon>Methanosarcinales</taxon>
        <taxon>ANME-2 cluster</taxon>
        <taxon>Candidatus Methanoperedentaceae</taxon>
        <taxon>Candidatus Methanoperedens</taxon>
    </lineage>
</organism>
<proteinExistence type="predicted"/>
<evidence type="ECO:0000313" key="2">
    <source>
        <dbReference type="EMBL" id="KPQ45080.1"/>
    </source>
</evidence>
<gene>
    <name evidence="2" type="ORF">MPEBLZ_00342</name>
</gene>
<comment type="caution">
    <text evidence="2">The sequence shown here is derived from an EMBL/GenBank/DDBJ whole genome shotgun (WGS) entry which is preliminary data.</text>
</comment>
<reference evidence="2 3" key="1">
    <citation type="submission" date="2015-09" db="EMBL/GenBank/DDBJ databases">
        <title>A metagenomics-based metabolic model of nitrate-dependent anaerobic oxidation of methane by Methanoperedens-like archaea.</title>
        <authorList>
            <person name="Arshad A."/>
            <person name="Speth D.R."/>
            <person name="De Graaf R.M."/>
            <person name="Op Den Camp H.J."/>
            <person name="Jetten M.S."/>
            <person name="Welte C.U."/>
        </authorList>
    </citation>
    <scope>NUCLEOTIDE SEQUENCE [LARGE SCALE GENOMIC DNA]</scope>
</reference>
<dbReference type="Proteomes" id="UP000050360">
    <property type="component" value="Unassembled WGS sequence"/>
</dbReference>
<dbReference type="InterPro" id="IPR025420">
    <property type="entry name" value="DUF4143"/>
</dbReference>
<dbReference type="EMBL" id="LKCM01000027">
    <property type="protein sequence ID" value="KPQ45080.1"/>
    <property type="molecule type" value="Genomic_DNA"/>
</dbReference>
<feature type="domain" description="DUF4143" evidence="1">
    <location>
        <begin position="33"/>
        <end position="136"/>
    </location>
</feature>
<accession>A0A0P7ZLN9</accession>
<name>A0A0P7ZLN9_9EURY</name>
<dbReference type="AlphaFoldDB" id="A0A0P7ZLN9"/>
<evidence type="ECO:0000259" key="1">
    <source>
        <dbReference type="Pfam" id="PF13635"/>
    </source>
</evidence>
<sequence length="211" mass="24679">MKFKIHFLPFVWGKILNICPTYNPSCKKITSSKFLNIPHTTVDRFSDYIQTACLVFFIKKFSFSMKEQEKSQKKVYSVDTGLSNVIGFRFSKNSGKLMENVVANELRIRQTFDPMIEIYYYKDAAGREVDFIIKEGLQIRELIQVCDDISNMETKDREITGMIMAMKELNLERGLVITEDYEGEENIKGKEIIFKSLWKWLLIQETDNPAH</sequence>